<keyword evidence="1" id="KW-1133">Transmembrane helix</keyword>
<dbReference type="EnsemblMetazoa" id="OVOC1258.1">
    <property type="protein sequence ID" value="OVOC1258.1"/>
    <property type="gene ID" value="WBGene00238067"/>
</dbReference>
<evidence type="ECO:0000256" key="1">
    <source>
        <dbReference type="SAM" id="Phobius"/>
    </source>
</evidence>
<evidence type="ECO:0000313" key="2">
    <source>
        <dbReference type="EnsemblMetazoa" id="OVOC1258.1"/>
    </source>
</evidence>
<feature type="transmembrane region" description="Helical" evidence="1">
    <location>
        <begin position="461"/>
        <end position="477"/>
    </location>
</feature>
<reference evidence="3" key="1">
    <citation type="submission" date="2013-10" db="EMBL/GenBank/DDBJ databases">
        <title>Genome sequencing of Onchocerca volvulus.</title>
        <authorList>
            <person name="Cotton J."/>
            <person name="Tsai J."/>
            <person name="Stanley E."/>
            <person name="Tracey A."/>
            <person name="Holroyd N."/>
            <person name="Lustigman S."/>
            <person name="Berriman M."/>
        </authorList>
    </citation>
    <scope>NUCLEOTIDE SEQUENCE</scope>
</reference>
<dbReference type="GO" id="GO:0042765">
    <property type="term" value="C:GPI-anchor transamidase complex"/>
    <property type="evidence" value="ECO:0007669"/>
    <property type="project" value="InterPro"/>
</dbReference>
<evidence type="ECO:0000313" key="3">
    <source>
        <dbReference type="Proteomes" id="UP000024404"/>
    </source>
</evidence>
<dbReference type="Pfam" id="PF04114">
    <property type="entry name" value="Gaa1"/>
    <property type="match status" value="1"/>
</dbReference>
<keyword evidence="3" id="KW-1185">Reference proteome</keyword>
<feature type="transmembrane region" description="Helical" evidence="1">
    <location>
        <begin position="351"/>
        <end position="370"/>
    </location>
</feature>
<organism evidence="2 3">
    <name type="scientific">Onchocerca volvulus</name>
    <dbReference type="NCBI Taxonomy" id="6282"/>
    <lineage>
        <taxon>Eukaryota</taxon>
        <taxon>Metazoa</taxon>
        <taxon>Ecdysozoa</taxon>
        <taxon>Nematoda</taxon>
        <taxon>Chromadorea</taxon>
        <taxon>Rhabditida</taxon>
        <taxon>Spirurina</taxon>
        <taxon>Spiruromorpha</taxon>
        <taxon>Filarioidea</taxon>
        <taxon>Onchocercidae</taxon>
        <taxon>Onchocerca</taxon>
    </lineage>
</organism>
<name>A0A8R1TN32_ONCVO</name>
<dbReference type="PANTHER" id="PTHR13304">
    <property type="entry name" value="GLYCOSYLPHOSPHATIDYLINOSITOL ANCHOR ATTACHMENT 1 PROTEIN"/>
    <property type="match status" value="1"/>
</dbReference>
<dbReference type="AlphaFoldDB" id="A0A8R1TN32"/>
<feature type="transmembrane region" description="Helical" evidence="1">
    <location>
        <begin position="382"/>
        <end position="402"/>
    </location>
</feature>
<dbReference type="Proteomes" id="UP000024404">
    <property type="component" value="Unassembled WGS sequence"/>
</dbReference>
<proteinExistence type="predicted"/>
<dbReference type="GO" id="GO:0016255">
    <property type="term" value="P:attachment of GPI anchor to protein"/>
    <property type="evidence" value="ECO:0007669"/>
    <property type="project" value="TreeGrafter"/>
</dbReference>
<protein>
    <recommendedName>
        <fullName evidence="4">Glycosylphosphatidylinositol anchor attachment 1 protein</fullName>
    </recommendedName>
</protein>
<keyword evidence="1" id="KW-0472">Membrane</keyword>
<evidence type="ECO:0008006" key="4">
    <source>
        <dbReference type="Google" id="ProtNLM"/>
    </source>
</evidence>
<accession>A0A8R1TN32</accession>
<dbReference type="InterPro" id="IPR007246">
    <property type="entry name" value="Gaa1"/>
</dbReference>
<dbReference type="PANTHER" id="PTHR13304:SF0">
    <property type="entry name" value="GLYCOSYLPHOSPHATIDYLINOSITOL ANCHOR ATTACHMENT 1 PROTEIN"/>
    <property type="match status" value="1"/>
</dbReference>
<dbReference type="OMA" id="RESEWNI"/>
<sequence length="562" mass="64210">MRLLSQPIAKPPVIVEKLISKWWKICFVSELLALVYMGIVIQPEYNEHTRISENALLPALVTERFSYSQRISTFLNELRAERDISDYVKKQLLAHGIMTQTLRFTVTLPGFNQSGMNVVGVVRASRSSSTEAMLVTVSMTKTDLEALAVVLALATYCREQIYWARDIQFVFVSKGLIGLTSYLAQYHEHHHSFLQSEKLQFHSGAIVGAFAVKARGSRFDTMNIEHNMVNGLLPNLDLINLMAKLADKFGLIPEVFNHGYQGSWWSFAETASKAMLNQAFNEKEGLHSIFGPYGIQAVTIHAKNVMEGHASLTDLTQMCEGALRSLNNILEKFHQSYFLYIMADIRNFLSVAYYMPALGLILFPLIILALREWFSLKEFSFPNSFVLLHVVGIIQYCIIRSVAISQYYHTYTVLLSFSAFIPWYLLFPVSEKECISLKFLFYLDYCFVFAPLSLLNFSLAYIISLIAAPLIILFTAIDMHNRLICRLKAIFGFLLHPFVLYLLCRYLLHNVIPTEAHIKYLAKDLIRSHLLYGSFLFPFIYICLLPLWNFSVLISSSPVIRL</sequence>
<dbReference type="EMBL" id="CMVM020000034">
    <property type="status" value="NOT_ANNOTATED_CDS"/>
    <property type="molecule type" value="Genomic_DNA"/>
</dbReference>
<reference evidence="2" key="2">
    <citation type="submission" date="2022-06" db="UniProtKB">
        <authorList>
            <consortium name="EnsemblMetazoa"/>
        </authorList>
    </citation>
    <scope>IDENTIFICATION</scope>
</reference>
<feature type="transmembrane region" description="Helical" evidence="1">
    <location>
        <begin position="408"/>
        <end position="427"/>
    </location>
</feature>
<feature type="transmembrane region" description="Helical" evidence="1">
    <location>
        <begin position="489"/>
        <end position="509"/>
    </location>
</feature>
<feature type="transmembrane region" description="Helical" evidence="1">
    <location>
        <begin position="529"/>
        <end position="554"/>
    </location>
</feature>
<keyword evidence="1" id="KW-0812">Transmembrane</keyword>